<dbReference type="EC" id="3.1.1.-" evidence="6"/>
<sequence>MTAAVSMLDSNCELDKLTSEIFSILENKFLFGDLDHSKLSLAENHANVLPLEQFKSGKHISGKVRILSIDGGGATDGVLAAKSLVQLEASLQQKSGDPSARIADYFDVVAGSGAGGVLAALLFTAGKDGKPLFTAKEALNFIIENSRKIFRVPAKGLLRRFFRSSENVFEKRFGELTLKDTLKAVLVPCYDLTSGGPFVFSRADAFEIDGYDFMIKDVCAATSAGQVALEMKSVDRKTKITAIGGEVAMNNPTAMAITHVLNNKQEFPFCNGVEDLLVVSLGNGEMYNGGNAGKSSPLLKSFIKIAGEGVSDMVDQTVSMAFREAKTSDDYVRIQANGSVGSSKGEKNKNTLASVDQMLRQKNVESALFKGKRLVEITNLEKLESISKELIKEHERRKTSILPTVMLKQASGGSPRISSATSSSTLSSD</sequence>
<name>A0AAD8MDE1_9APIA</name>
<dbReference type="Proteomes" id="UP001237642">
    <property type="component" value="Unassembled WGS sequence"/>
</dbReference>
<dbReference type="PANTHER" id="PTHR32241:SF12">
    <property type="entry name" value="OS03G0784100 PROTEIN"/>
    <property type="match status" value="1"/>
</dbReference>
<comment type="similarity">
    <text evidence="1 6">Belongs to the patatin family.</text>
</comment>
<dbReference type="GO" id="GO:0016042">
    <property type="term" value="P:lipid catabolic process"/>
    <property type="evidence" value="ECO:0007669"/>
    <property type="project" value="UniProtKB-KW"/>
</dbReference>
<dbReference type="EMBL" id="JAUIZM010000008">
    <property type="protein sequence ID" value="KAK1368148.1"/>
    <property type="molecule type" value="Genomic_DNA"/>
</dbReference>
<reference evidence="9" key="1">
    <citation type="submission" date="2023-02" db="EMBL/GenBank/DDBJ databases">
        <title>Genome of toxic invasive species Heracleum sosnowskyi carries increased number of genes despite the absence of recent whole-genome duplications.</title>
        <authorList>
            <person name="Schelkunov M."/>
            <person name="Shtratnikova V."/>
            <person name="Makarenko M."/>
            <person name="Klepikova A."/>
            <person name="Omelchenko D."/>
            <person name="Novikova G."/>
            <person name="Obukhova E."/>
            <person name="Bogdanov V."/>
            <person name="Penin A."/>
            <person name="Logacheva M."/>
        </authorList>
    </citation>
    <scope>NUCLEOTIDE SEQUENCE</scope>
    <source>
        <strain evidence="9">Hsosn_3</strain>
        <tissue evidence="9">Leaf</tissue>
    </source>
</reference>
<keyword evidence="2 6" id="KW-0378">Hydrolase</keyword>
<dbReference type="PROSITE" id="PS51635">
    <property type="entry name" value="PNPLA"/>
    <property type="match status" value="1"/>
</dbReference>
<dbReference type="InterPro" id="IPR002641">
    <property type="entry name" value="PNPLA_dom"/>
</dbReference>
<feature type="region of interest" description="Disordered" evidence="7">
    <location>
        <begin position="408"/>
        <end position="429"/>
    </location>
</feature>
<proteinExistence type="inferred from homology"/>
<organism evidence="9 10">
    <name type="scientific">Heracleum sosnowskyi</name>
    <dbReference type="NCBI Taxonomy" id="360622"/>
    <lineage>
        <taxon>Eukaryota</taxon>
        <taxon>Viridiplantae</taxon>
        <taxon>Streptophyta</taxon>
        <taxon>Embryophyta</taxon>
        <taxon>Tracheophyta</taxon>
        <taxon>Spermatophyta</taxon>
        <taxon>Magnoliopsida</taxon>
        <taxon>eudicotyledons</taxon>
        <taxon>Gunneridae</taxon>
        <taxon>Pentapetalae</taxon>
        <taxon>asterids</taxon>
        <taxon>campanulids</taxon>
        <taxon>Apiales</taxon>
        <taxon>Apiaceae</taxon>
        <taxon>Apioideae</taxon>
        <taxon>apioid superclade</taxon>
        <taxon>Tordylieae</taxon>
        <taxon>Tordyliinae</taxon>
        <taxon>Heracleum</taxon>
    </lineage>
</organism>
<feature type="domain" description="PNPLA" evidence="8">
    <location>
        <begin position="68"/>
        <end position="257"/>
    </location>
</feature>
<evidence type="ECO:0000256" key="6">
    <source>
        <dbReference type="RuleBase" id="RU361262"/>
    </source>
</evidence>
<evidence type="ECO:0000256" key="2">
    <source>
        <dbReference type="ARBA" id="ARBA00022801"/>
    </source>
</evidence>
<dbReference type="PANTHER" id="PTHR32241">
    <property type="entry name" value="PATATIN-LIKE PROTEIN 6"/>
    <property type="match status" value="1"/>
</dbReference>
<comment type="caution">
    <text evidence="9">The sequence shown here is derived from an EMBL/GenBank/DDBJ whole genome shotgun (WGS) entry which is preliminary data.</text>
</comment>
<dbReference type="Gene3D" id="3.40.1090.10">
    <property type="entry name" value="Cytosolic phospholipase A2 catalytic domain"/>
    <property type="match status" value="1"/>
</dbReference>
<comment type="caution">
    <text evidence="5">Lacks conserved residue(s) required for the propagation of feature annotation.</text>
</comment>
<comment type="function">
    <text evidence="6">Lipolytic acyl hydrolase (LAH).</text>
</comment>
<keyword evidence="10" id="KW-1185">Reference proteome</keyword>
<dbReference type="GO" id="GO:0016787">
    <property type="term" value="F:hydrolase activity"/>
    <property type="evidence" value="ECO:0007669"/>
    <property type="project" value="UniProtKB-KW"/>
</dbReference>
<keyword evidence="3 6" id="KW-0442">Lipid degradation</keyword>
<dbReference type="AlphaFoldDB" id="A0AAD8MDE1"/>
<evidence type="ECO:0000256" key="1">
    <source>
        <dbReference type="ARBA" id="ARBA00010240"/>
    </source>
</evidence>
<evidence type="ECO:0000256" key="5">
    <source>
        <dbReference type="PROSITE-ProRule" id="PRU01161"/>
    </source>
</evidence>
<evidence type="ECO:0000256" key="4">
    <source>
        <dbReference type="ARBA" id="ARBA00023098"/>
    </source>
</evidence>
<evidence type="ECO:0000256" key="3">
    <source>
        <dbReference type="ARBA" id="ARBA00022963"/>
    </source>
</evidence>
<dbReference type="Pfam" id="PF01734">
    <property type="entry name" value="Patatin"/>
    <property type="match status" value="1"/>
</dbReference>
<accession>A0AAD8MDE1</accession>
<protein>
    <recommendedName>
        <fullName evidence="6">Patatin</fullName>
        <ecNumber evidence="6">3.1.1.-</ecNumber>
    </recommendedName>
</protein>
<reference evidence="9" key="2">
    <citation type="submission" date="2023-05" db="EMBL/GenBank/DDBJ databases">
        <authorList>
            <person name="Schelkunov M.I."/>
        </authorList>
    </citation>
    <scope>NUCLEOTIDE SEQUENCE</scope>
    <source>
        <strain evidence="9">Hsosn_3</strain>
        <tissue evidence="9">Leaf</tissue>
    </source>
</reference>
<keyword evidence="4 6" id="KW-0443">Lipid metabolism</keyword>
<feature type="compositionally biased region" description="Low complexity" evidence="7">
    <location>
        <begin position="411"/>
        <end position="429"/>
    </location>
</feature>
<dbReference type="SUPFAM" id="SSF52151">
    <property type="entry name" value="FabD/lysophospholipase-like"/>
    <property type="match status" value="1"/>
</dbReference>
<evidence type="ECO:0000259" key="8">
    <source>
        <dbReference type="PROSITE" id="PS51635"/>
    </source>
</evidence>
<evidence type="ECO:0000313" key="10">
    <source>
        <dbReference type="Proteomes" id="UP001237642"/>
    </source>
</evidence>
<evidence type="ECO:0000313" key="9">
    <source>
        <dbReference type="EMBL" id="KAK1368148.1"/>
    </source>
</evidence>
<evidence type="ECO:0000256" key="7">
    <source>
        <dbReference type="SAM" id="MobiDB-lite"/>
    </source>
</evidence>
<dbReference type="InterPro" id="IPR016035">
    <property type="entry name" value="Acyl_Trfase/lysoPLipase"/>
</dbReference>
<comment type="domain">
    <text evidence="6">The nitrogen atoms of the two glycine residues in the GGXR motif define the oxyanion hole, and stabilize the oxyanion that forms during the nucleophilic attack by the catalytic serine during substrate cleavage.</text>
</comment>
<gene>
    <name evidence="9" type="ORF">POM88_034240</name>
</gene>